<keyword evidence="3" id="KW-1185">Reference proteome</keyword>
<feature type="compositionally biased region" description="Low complexity" evidence="1">
    <location>
        <begin position="259"/>
        <end position="269"/>
    </location>
</feature>
<name>A0ABS8SQJ7_DATST</name>
<comment type="caution">
    <text evidence="2">The sequence shown here is derived from an EMBL/GenBank/DDBJ whole genome shotgun (WGS) entry which is preliminary data.</text>
</comment>
<protein>
    <submittedName>
        <fullName evidence="2">Uncharacterized protein</fullName>
    </submittedName>
</protein>
<sequence length="297" mass="32995">MDNVSLSDSKSEEDLVPIVALKEDAQKRVLASVQVVGFGSKTPCVFGLASHTRARRNTQGRTTTIPKPIVPKSHVKSFFERNLLKGKMVFPSSDPCLAELWLKIEAQGWNSLFLDRNAFVAKTMVVDFFKHFSISRGCVTAKVGKVLVVFNSATLGSLLDISCTGFDTCQKNKQPNLPSLLNPMDIVRNAYKFSCTDHFSSHQVVIDVKRNHALPYRFLLTKVFAKLGVRFSSLEYYSTYNALDYFETRGSHQTGGMDGSSSVAGSSPSKEPSDTMRLEMENKSLHLELEQLKAQLA</sequence>
<dbReference type="Proteomes" id="UP000823775">
    <property type="component" value="Unassembled WGS sequence"/>
</dbReference>
<feature type="region of interest" description="Disordered" evidence="1">
    <location>
        <begin position="254"/>
        <end position="280"/>
    </location>
</feature>
<accession>A0ABS8SQJ7</accession>
<gene>
    <name evidence="2" type="ORF">HAX54_045195</name>
</gene>
<dbReference type="EMBL" id="JACEIK010000699">
    <property type="protein sequence ID" value="MCD7461115.1"/>
    <property type="molecule type" value="Genomic_DNA"/>
</dbReference>
<evidence type="ECO:0000256" key="1">
    <source>
        <dbReference type="SAM" id="MobiDB-lite"/>
    </source>
</evidence>
<organism evidence="2 3">
    <name type="scientific">Datura stramonium</name>
    <name type="common">Jimsonweed</name>
    <name type="synonym">Common thornapple</name>
    <dbReference type="NCBI Taxonomy" id="4076"/>
    <lineage>
        <taxon>Eukaryota</taxon>
        <taxon>Viridiplantae</taxon>
        <taxon>Streptophyta</taxon>
        <taxon>Embryophyta</taxon>
        <taxon>Tracheophyta</taxon>
        <taxon>Spermatophyta</taxon>
        <taxon>Magnoliopsida</taxon>
        <taxon>eudicotyledons</taxon>
        <taxon>Gunneridae</taxon>
        <taxon>Pentapetalae</taxon>
        <taxon>asterids</taxon>
        <taxon>lamiids</taxon>
        <taxon>Solanales</taxon>
        <taxon>Solanaceae</taxon>
        <taxon>Solanoideae</taxon>
        <taxon>Datureae</taxon>
        <taxon>Datura</taxon>
    </lineage>
</organism>
<feature type="compositionally biased region" description="Basic and acidic residues" evidence="1">
    <location>
        <begin position="271"/>
        <end position="280"/>
    </location>
</feature>
<evidence type="ECO:0000313" key="3">
    <source>
        <dbReference type="Proteomes" id="UP000823775"/>
    </source>
</evidence>
<evidence type="ECO:0000313" key="2">
    <source>
        <dbReference type="EMBL" id="MCD7461115.1"/>
    </source>
</evidence>
<reference evidence="2 3" key="1">
    <citation type="journal article" date="2021" name="BMC Genomics">
        <title>Datura genome reveals duplications of psychoactive alkaloid biosynthetic genes and high mutation rate following tissue culture.</title>
        <authorList>
            <person name="Rajewski A."/>
            <person name="Carter-House D."/>
            <person name="Stajich J."/>
            <person name="Litt A."/>
        </authorList>
    </citation>
    <scope>NUCLEOTIDE SEQUENCE [LARGE SCALE GENOMIC DNA]</scope>
    <source>
        <strain evidence="2">AR-01</strain>
    </source>
</reference>
<proteinExistence type="predicted"/>